<sequence length="98" mass="11054">MAQAPHWTSNYTYRMKMGFSEEKKLASVQYSAGIASTLYTIANAFNSTLAPQDKALNDALKWIHFAATLYKNDATLKLQSELEDKVRNNNSMKPSAYQ</sequence>
<dbReference type="RefSeq" id="WP_128770831.1">
    <property type="nucleotide sequence ID" value="NZ_RXOC01000014.1"/>
</dbReference>
<comment type="caution">
    <text evidence="1">The sequence shown here is derived from an EMBL/GenBank/DDBJ whole genome shotgun (WGS) entry which is preliminary data.</text>
</comment>
<organism evidence="1 2">
    <name type="scientific">Arcticibacter tournemirensis</name>
    <dbReference type="NCBI Taxonomy" id="699437"/>
    <lineage>
        <taxon>Bacteria</taxon>
        <taxon>Pseudomonadati</taxon>
        <taxon>Bacteroidota</taxon>
        <taxon>Sphingobacteriia</taxon>
        <taxon>Sphingobacteriales</taxon>
        <taxon>Sphingobacteriaceae</taxon>
        <taxon>Arcticibacter</taxon>
    </lineage>
</organism>
<evidence type="ECO:0000313" key="2">
    <source>
        <dbReference type="Proteomes" id="UP000290848"/>
    </source>
</evidence>
<reference evidence="1 2" key="1">
    <citation type="submission" date="2018-12" db="EMBL/GenBank/DDBJ databases">
        <title>The Draft Genome Sequence of the Soil Bacterium Pedobacter tournemirensis R1.</title>
        <authorList>
            <person name="He J."/>
        </authorList>
    </citation>
    <scope>NUCLEOTIDE SEQUENCE [LARGE SCALE GENOMIC DNA]</scope>
    <source>
        <strain evidence="1 2">R1</strain>
    </source>
</reference>
<protein>
    <submittedName>
        <fullName evidence="1">Uncharacterized protein</fullName>
    </submittedName>
</protein>
<accession>A0A4Q0M4L7</accession>
<evidence type="ECO:0000313" key="1">
    <source>
        <dbReference type="EMBL" id="RXF67918.1"/>
    </source>
</evidence>
<gene>
    <name evidence="1" type="ORF">EKH83_17900</name>
</gene>
<name>A0A4Q0M4L7_9SPHI</name>
<dbReference type="AlphaFoldDB" id="A0A4Q0M4L7"/>
<dbReference type="Proteomes" id="UP000290848">
    <property type="component" value="Unassembled WGS sequence"/>
</dbReference>
<dbReference type="EMBL" id="RXOC01000014">
    <property type="protein sequence ID" value="RXF67918.1"/>
    <property type="molecule type" value="Genomic_DNA"/>
</dbReference>
<proteinExistence type="predicted"/>